<dbReference type="Pfam" id="PF19746">
    <property type="entry name" value="DUF6233"/>
    <property type="match status" value="1"/>
</dbReference>
<protein>
    <submittedName>
        <fullName evidence="1">DUF6233 domain-containing protein</fullName>
    </submittedName>
</protein>
<organism evidence="1 2">
    <name type="scientific">Streptomyces viridiviolaceus</name>
    <dbReference type="NCBI Taxonomy" id="68282"/>
    <lineage>
        <taxon>Bacteria</taxon>
        <taxon>Bacillati</taxon>
        <taxon>Actinomycetota</taxon>
        <taxon>Actinomycetes</taxon>
        <taxon>Kitasatosporales</taxon>
        <taxon>Streptomycetaceae</taxon>
        <taxon>Streptomyces</taxon>
    </lineage>
</organism>
<evidence type="ECO:0000313" key="1">
    <source>
        <dbReference type="EMBL" id="MFC7014549.1"/>
    </source>
</evidence>
<sequence length="32" mass="3379">MAVTREQAREAFASGAPVCSKCRPDTALGLLE</sequence>
<dbReference type="Proteomes" id="UP001596409">
    <property type="component" value="Unassembled WGS sequence"/>
</dbReference>
<evidence type="ECO:0000313" key="2">
    <source>
        <dbReference type="Proteomes" id="UP001596409"/>
    </source>
</evidence>
<name>A0ABW2E342_9ACTN</name>
<accession>A0ABW2E342</accession>
<dbReference type="InterPro" id="IPR046200">
    <property type="entry name" value="DUF6233"/>
</dbReference>
<keyword evidence="2" id="KW-1185">Reference proteome</keyword>
<comment type="caution">
    <text evidence="1">The sequence shown here is derived from an EMBL/GenBank/DDBJ whole genome shotgun (WGS) entry which is preliminary data.</text>
</comment>
<dbReference type="EMBL" id="JBHSYM010000049">
    <property type="protein sequence ID" value="MFC7014549.1"/>
    <property type="molecule type" value="Genomic_DNA"/>
</dbReference>
<dbReference type="RefSeq" id="WP_229881253.1">
    <property type="nucleotide sequence ID" value="NZ_BMWA01000018.1"/>
</dbReference>
<proteinExistence type="predicted"/>
<reference evidence="2" key="1">
    <citation type="journal article" date="2019" name="Int. J. Syst. Evol. Microbiol.">
        <title>The Global Catalogue of Microorganisms (GCM) 10K type strain sequencing project: providing services to taxonomists for standard genome sequencing and annotation.</title>
        <authorList>
            <consortium name="The Broad Institute Genomics Platform"/>
            <consortium name="The Broad Institute Genome Sequencing Center for Infectious Disease"/>
            <person name="Wu L."/>
            <person name="Ma J."/>
        </authorList>
    </citation>
    <scope>NUCLEOTIDE SEQUENCE [LARGE SCALE GENOMIC DNA]</scope>
    <source>
        <strain evidence="2">JCM 4855</strain>
    </source>
</reference>
<gene>
    <name evidence="1" type="ORF">ACFQMH_23120</name>
</gene>